<reference evidence="2" key="1">
    <citation type="submission" date="2020-11" db="EMBL/GenBank/DDBJ databases">
        <title>Chlorella ohadii genome sequencing and assembly.</title>
        <authorList>
            <person name="Murik O."/>
            <person name="Treves H."/>
            <person name="Kedem I."/>
            <person name="Shotland Y."/>
            <person name="Kaplan A."/>
        </authorList>
    </citation>
    <scope>NUCLEOTIDE SEQUENCE</scope>
    <source>
        <strain evidence="2">1</strain>
    </source>
</reference>
<sequence length="134" mass="14897">MALAAAGVEFDFEVVDTEQMKSDLQGFHFAQVPRFIDDEVDMVQTNADGPAAKENYLSQHWMPHSVRASVTRGAHAYFLSRLLSESSSGWFVESGMTVADILVAMVVDMHLRLFPRQRLELAVRLAALVASCTH</sequence>
<dbReference type="SUPFAM" id="SSF47616">
    <property type="entry name" value="GST C-terminal domain-like"/>
    <property type="match status" value="1"/>
</dbReference>
<dbReference type="PROSITE" id="PS50404">
    <property type="entry name" value="GST_NTER"/>
    <property type="match status" value="1"/>
</dbReference>
<gene>
    <name evidence="2" type="ORF">COHA_006027</name>
</gene>
<dbReference type="InterPro" id="IPR004046">
    <property type="entry name" value="GST_C"/>
</dbReference>
<dbReference type="Gene3D" id="3.40.30.10">
    <property type="entry name" value="Glutaredoxin"/>
    <property type="match status" value="1"/>
</dbReference>
<feature type="domain" description="GST N-terminal" evidence="1">
    <location>
        <begin position="1"/>
        <end position="60"/>
    </location>
</feature>
<dbReference type="Gene3D" id="1.20.1050.10">
    <property type="match status" value="1"/>
</dbReference>
<evidence type="ECO:0000313" key="3">
    <source>
        <dbReference type="Proteomes" id="UP001205105"/>
    </source>
</evidence>
<dbReference type="Proteomes" id="UP001205105">
    <property type="component" value="Unassembled WGS sequence"/>
</dbReference>
<accession>A0AAD5H4T4</accession>
<comment type="caution">
    <text evidence="2">The sequence shown here is derived from an EMBL/GenBank/DDBJ whole genome shotgun (WGS) entry which is preliminary data.</text>
</comment>
<dbReference type="Pfam" id="PF14497">
    <property type="entry name" value="GST_C_3"/>
    <property type="match status" value="1"/>
</dbReference>
<evidence type="ECO:0000313" key="2">
    <source>
        <dbReference type="EMBL" id="KAI7840245.1"/>
    </source>
</evidence>
<proteinExistence type="predicted"/>
<dbReference type="InterPro" id="IPR004045">
    <property type="entry name" value="Glutathione_S-Trfase_N"/>
</dbReference>
<keyword evidence="3" id="KW-1185">Reference proteome</keyword>
<dbReference type="AlphaFoldDB" id="A0AAD5H4T4"/>
<dbReference type="InterPro" id="IPR036282">
    <property type="entry name" value="Glutathione-S-Trfase_C_sf"/>
</dbReference>
<organism evidence="2 3">
    <name type="scientific">Chlorella ohadii</name>
    <dbReference type="NCBI Taxonomy" id="2649997"/>
    <lineage>
        <taxon>Eukaryota</taxon>
        <taxon>Viridiplantae</taxon>
        <taxon>Chlorophyta</taxon>
        <taxon>core chlorophytes</taxon>
        <taxon>Trebouxiophyceae</taxon>
        <taxon>Chlorellales</taxon>
        <taxon>Chlorellaceae</taxon>
        <taxon>Chlorella clade</taxon>
        <taxon>Chlorella</taxon>
    </lineage>
</organism>
<evidence type="ECO:0000259" key="1">
    <source>
        <dbReference type="PROSITE" id="PS50404"/>
    </source>
</evidence>
<dbReference type="EMBL" id="JADXDR010000083">
    <property type="protein sequence ID" value="KAI7840245.1"/>
    <property type="molecule type" value="Genomic_DNA"/>
</dbReference>
<name>A0AAD5H4T4_9CHLO</name>
<protein>
    <recommendedName>
        <fullName evidence="1">GST N-terminal domain-containing protein</fullName>
    </recommendedName>
</protein>